<evidence type="ECO:0000256" key="1">
    <source>
        <dbReference type="ARBA" id="ARBA00002311"/>
    </source>
</evidence>
<dbReference type="Pfam" id="PF20826">
    <property type="entry name" value="PHD_5"/>
    <property type="match status" value="1"/>
</dbReference>
<dbReference type="AlphaFoldDB" id="A0A9P7YF91"/>
<dbReference type="Gene3D" id="3.30.40.10">
    <property type="entry name" value="Zinc/RING finger domain, C3HC4 (zinc finger)"/>
    <property type="match status" value="1"/>
</dbReference>
<comment type="similarity">
    <text evidence="2">Belongs to the BYE1 family.</text>
</comment>
<dbReference type="Pfam" id="PF07744">
    <property type="entry name" value="SPOC"/>
    <property type="match status" value="1"/>
</dbReference>
<feature type="compositionally biased region" description="Basic residues" evidence="7">
    <location>
        <begin position="145"/>
        <end position="155"/>
    </location>
</feature>
<proteinExistence type="inferred from homology"/>
<dbReference type="InterPro" id="IPR011011">
    <property type="entry name" value="Znf_FYVE_PHD"/>
</dbReference>
<dbReference type="PROSITE" id="PS51321">
    <property type="entry name" value="TFIIS_CENTRAL"/>
    <property type="match status" value="1"/>
</dbReference>
<gene>
    <name evidence="9" type="ORF">BJ875DRAFT_443262</name>
</gene>
<dbReference type="SUPFAM" id="SSF57903">
    <property type="entry name" value="FYVE/PHD zinc finger"/>
    <property type="match status" value="1"/>
</dbReference>
<comment type="caution">
    <text evidence="9">The sequence shown here is derived from an EMBL/GenBank/DDBJ whole genome shotgun (WGS) entry which is preliminary data.</text>
</comment>
<evidence type="ECO:0000256" key="4">
    <source>
        <dbReference type="ARBA" id="ARBA00022723"/>
    </source>
</evidence>
<evidence type="ECO:0000256" key="3">
    <source>
        <dbReference type="ARBA" id="ARBA00021616"/>
    </source>
</evidence>
<keyword evidence="4" id="KW-0479">Metal-binding</keyword>
<dbReference type="InterPro" id="IPR055499">
    <property type="entry name" value="DUF7071"/>
</dbReference>
<feature type="compositionally biased region" description="Polar residues" evidence="7">
    <location>
        <begin position="446"/>
        <end position="467"/>
    </location>
</feature>
<feature type="compositionally biased region" description="Polar residues" evidence="7">
    <location>
        <begin position="224"/>
        <end position="233"/>
    </location>
</feature>
<comment type="function">
    <text evidence="1">Negative regulator of transcription elongation.</text>
</comment>
<dbReference type="GO" id="GO:0005634">
    <property type="term" value="C:nucleus"/>
    <property type="evidence" value="ECO:0007669"/>
    <property type="project" value="TreeGrafter"/>
</dbReference>
<dbReference type="PANTHER" id="PTHR11477:SF11">
    <property type="entry name" value="TRANSCRIPTION FACTOR BYE1"/>
    <property type="match status" value="1"/>
</dbReference>
<dbReference type="Pfam" id="PF07500">
    <property type="entry name" value="TFIIS_M"/>
    <property type="match status" value="1"/>
</dbReference>
<dbReference type="GO" id="GO:0006362">
    <property type="term" value="P:transcription elongation by RNA polymerase I"/>
    <property type="evidence" value="ECO:0007669"/>
    <property type="project" value="TreeGrafter"/>
</dbReference>
<name>A0A9P7YF91_9HELO</name>
<dbReference type="SMART" id="SM00249">
    <property type="entry name" value="PHD"/>
    <property type="match status" value="1"/>
</dbReference>
<sequence length="835" mass="91681">MADEPRRSVRATKGQHTKSLDILDQPIESPKKKATKKAPKKAEAAEDVEIIRCVCGAVEQGDDEGEPWIACDECDVWQHNICVGVSRFEEDAPKNYLCEQHDPSFPPHKALLDGKKKGKKIWEERRMQAEAEIALEEAAKEAAKKKGGKKGKAGKRISDGSELSHATNGKGKSPSVPVTAPASVEKKTPVARSGSTKRKTRDESQEKDAIKAEPQTKVRKVSAAHTTSQQKSPPSDLPAKVLDIESSRQKFAKAIKDKLQPIVKTAVQNIVYSLTMGDTVESKSERLAIQVEDAINTAHPDKDSYSRQFRLVTMNLKLNQELVNSLLTRTLTPNTLATMSSDDMASKELKLKTAEIKAAADKQSIMIQEDNAPRVRRTHKGDEIVETDNDLPQESMPHTAARRRAMLDPNADLATRSRDNSPGSENDMVELPADIGNYQSRDAIRPTSTPKQPLVVDTNSSQPPMRKASTTKFNINKVFSSVQSPVNIQHHVRRQSSNVAPPVNGPGVDPEIDKLLQDDEGDQSPPYSPAEYDSDPEIVWRGNVAMDSVAKFPATAKHVAGADISLKQPWADVIAKELKVAGRIDREKANEYLCSLRYSLPTDVVVIAITPVQGASGSETSEALFDYFFSKKRFGVLANKGVANIRDTYLVPVSKSPARLPDFVINLEGHKVPEQRGENMLLVTLVIRPDVPTDPLRSADISNEAQSPSIQTPMSHSARAMSISGAPPAMSPINAQNAQFNTPPMPQNAQFVPPADGDMAAKQREGEEQARQILGPFFGAPTVAFLVPQAHQMRPLEWERIRNILENDDKAQIDLTHLSVVLAQRLHEHEAKGQA</sequence>
<dbReference type="InterPro" id="IPR003618">
    <property type="entry name" value="TFIIS_cen_dom"/>
</dbReference>
<dbReference type="PANTHER" id="PTHR11477">
    <property type="entry name" value="TRANSCRIPTION FACTOR S-II ZINC FINGER DOMAIN-CONTAINING PROTEIN"/>
    <property type="match status" value="1"/>
</dbReference>
<protein>
    <recommendedName>
        <fullName evidence="3">Transcription factor BYE1</fullName>
    </recommendedName>
</protein>
<dbReference type="InterPro" id="IPR013083">
    <property type="entry name" value="Znf_RING/FYVE/PHD"/>
</dbReference>
<keyword evidence="6" id="KW-0862">Zinc</keyword>
<feature type="compositionally biased region" description="Basic and acidic residues" evidence="7">
    <location>
        <begin position="200"/>
        <end position="216"/>
    </location>
</feature>
<dbReference type="GO" id="GO:0008270">
    <property type="term" value="F:zinc ion binding"/>
    <property type="evidence" value="ECO:0007669"/>
    <property type="project" value="UniProtKB-KW"/>
</dbReference>
<keyword evidence="5" id="KW-0863">Zinc-finger</keyword>
<dbReference type="InterPro" id="IPR036575">
    <property type="entry name" value="TFIIS_cen_dom_sf"/>
</dbReference>
<keyword evidence="10" id="KW-1185">Reference proteome</keyword>
<dbReference type="SMART" id="SM00510">
    <property type="entry name" value="TFS2M"/>
    <property type="match status" value="1"/>
</dbReference>
<dbReference type="CDD" id="cd21538">
    <property type="entry name" value="SPOC_TFIIS"/>
    <property type="match status" value="1"/>
</dbReference>
<dbReference type="EMBL" id="MU251554">
    <property type="protein sequence ID" value="KAG9232331.1"/>
    <property type="molecule type" value="Genomic_DNA"/>
</dbReference>
<evidence type="ECO:0000259" key="8">
    <source>
        <dbReference type="PROSITE" id="PS51321"/>
    </source>
</evidence>
<evidence type="ECO:0000313" key="9">
    <source>
        <dbReference type="EMBL" id="KAG9232331.1"/>
    </source>
</evidence>
<dbReference type="GO" id="GO:0000977">
    <property type="term" value="F:RNA polymerase II transcription regulatory region sequence-specific DNA binding"/>
    <property type="evidence" value="ECO:0007669"/>
    <property type="project" value="TreeGrafter"/>
</dbReference>
<feature type="region of interest" description="Disordered" evidence="7">
    <location>
        <begin position="493"/>
        <end position="534"/>
    </location>
</feature>
<dbReference type="InterPro" id="IPR012921">
    <property type="entry name" value="SPOC_C"/>
</dbReference>
<feature type="region of interest" description="Disordered" evidence="7">
    <location>
        <begin position="1"/>
        <end position="44"/>
    </location>
</feature>
<dbReference type="OrthoDB" id="79252at2759"/>
<dbReference type="InterPro" id="IPR001965">
    <property type="entry name" value="Znf_PHD"/>
</dbReference>
<dbReference type="GO" id="GO:0001139">
    <property type="term" value="F:RNA polymerase II complex recruiting activity"/>
    <property type="evidence" value="ECO:0007669"/>
    <property type="project" value="TreeGrafter"/>
</dbReference>
<evidence type="ECO:0000256" key="5">
    <source>
        <dbReference type="ARBA" id="ARBA00022771"/>
    </source>
</evidence>
<dbReference type="GO" id="GO:0006368">
    <property type="term" value="P:transcription elongation by RNA polymerase II"/>
    <property type="evidence" value="ECO:0007669"/>
    <property type="project" value="TreeGrafter"/>
</dbReference>
<evidence type="ECO:0000256" key="7">
    <source>
        <dbReference type="SAM" id="MobiDB-lite"/>
    </source>
</evidence>
<dbReference type="GO" id="GO:0031440">
    <property type="term" value="P:regulation of mRNA 3'-end processing"/>
    <property type="evidence" value="ECO:0007669"/>
    <property type="project" value="TreeGrafter"/>
</dbReference>
<feature type="region of interest" description="Disordered" evidence="7">
    <location>
        <begin position="141"/>
        <end position="239"/>
    </location>
</feature>
<reference evidence="9" key="1">
    <citation type="journal article" date="2021" name="IMA Fungus">
        <title>Genomic characterization of three marine fungi, including Emericellopsis atlantica sp. nov. with signatures of a generalist lifestyle and marine biomass degradation.</title>
        <authorList>
            <person name="Hagestad O.C."/>
            <person name="Hou L."/>
            <person name="Andersen J.H."/>
            <person name="Hansen E.H."/>
            <person name="Altermark B."/>
            <person name="Li C."/>
            <person name="Kuhnert E."/>
            <person name="Cox R.J."/>
            <person name="Crous P.W."/>
            <person name="Spatafora J.W."/>
            <person name="Lail K."/>
            <person name="Amirebrahimi M."/>
            <person name="Lipzen A."/>
            <person name="Pangilinan J."/>
            <person name="Andreopoulos W."/>
            <person name="Hayes R.D."/>
            <person name="Ng V."/>
            <person name="Grigoriev I.V."/>
            <person name="Jackson S.A."/>
            <person name="Sutton T.D.S."/>
            <person name="Dobson A.D.W."/>
            <person name="Rama T."/>
        </authorList>
    </citation>
    <scope>NUCLEOTIDE SEQUENCE</scope>
    <source>
        <strain evidence="9">TRa018bII</strain>
    </source>
</reference>
<evidence type="ECO:0000313" key="10">
    <source>
        <dbReference type="Proteomes" id="UP000824998"/>
    </source>
</evidence>
<dbReference type="Gene3D" id="1.10.472.30">
    <property type="entry name" value="Transcription elongation factor S-II, central domain"/>
    <property type="match status" value="1"/>
</dbReference>
<feature type="region of interest" description="Disordered" evidence="7">
    <location>
        <begin position="408"/>
        <end position="467"/>
    </location>
</feature>
<accession>A0A9P7YF91</accession>
<dbReference type="Proteomes" id="UP000824998">
    <property type="component" value="Unassembled WGS sequence"/>
</dbReference>
<dbReference type="Pfam" id="PF23257">
    <property type="entry name" value="DUF7071"/>
    <property type="match status" value="1"/>
</dbReference>
<evidence type="ECO:0000256" key="6">
    <source>
        <dbReference type="ARBA" id="ARBA00022833"/>
    </source>
</evidence>
<dbReference type="GO" id="GO:0031564">
    <property type="term" value="P:transcription antitermination"/>
    <property type="evidence" value="ECO:0007669"/>
    <property type="project" value="TreeGrafter"/>
</dbReference>
<feature type="domain" description="TFIIS central" evidence="8">
    <location>
        <begin position="247"/>
        <end position="372"/>
    </location>
</feature>
<dbReference type="SUPFAM" id="SSF46942">
    <property type="entry name" value="Elongation factor TFIIS domain 2"/>
    <property type="match status" value="1"/>
</dbReference>
<organism evidence="9 10">
    <name type="scientific">Amylocarpus encephaloides</name>
    <dbReference type="NCBI Taxonomy" id="45428"/>
    <lineage>
        <taxon>Eukaryota</taxon>
        <taxon>Fungi</taxon>
        <taxon>Dikarya</taxon>
        <taxon>Ascomycota</taxon>
        <taxon>Pezizomycotina</taxon>
        <taxon>Leotiomycetes</taxon>
        <taxon>Helotiales</taxon>
        <taxon>Helotiales incertae sedis</taxon>
        <taxon>Amylocarpus</taxon>
    </lineage>
</organism>
<evidence type="ECO:0000256" key="2">
    <source>
        <dbReference type="ARBA" id="ARBA00011050"/>
    </source>
</evidence>